<dbReference type="Proteomes" id="UP001066276">
    <property type="component" value="Chromosome 1_1"/>
</dbReference>
<keyword evidence="3" id="KW-1185">Reference proteome</keyword>
<protein>
    <submittedName>
        <fullName evidence="2">Uncharacterized protein</fullName>
    </submittedName>
</protein>
<accession>A0AAV7WNL5</accession>
<name>A0AAV7WNL5_PLEWA</name>
<comment type="caution">
    <text evidence="2">The sequence shown here is derived from an EMBL/GenBank/DDBJ whole genome shotgun (WGS) entry which is preliminary data.</text>
</comment>
<sequence length="118" mass="12828">MSPIDKQYSAPDGRGDVMQCTPLPLRREAMSEAEKQVKGNIKLVPEGFREQEGESSNTENLVGETPPTGSPVDRNKRTGDSGDLNTANHSRGPETQEDTEVCHHDTAHNDGSYGHPIS</sequence>
<evidence type="ECO:0000313" key="2">
    <source>
        <dbReference type="EMBL" id="KAJ1213810.1"/>
    </source>
</evidence>
<evidence type="ECO:0000256" key="1">
    <source>
        <dbReference type="SAM" id="MobiDB-lite"/>
    </source>
</evidence>
<organism evidence="2 3">
    <name type="scientific">Pleurodeles waltl</name>
    <name type="common">Iberian ribbed newt</name>
    <dbReference type="NCBI Taxonomy" id="8319"/>
    <lineage>
        <taxon>Eukaryota</taxon>
        <taxon>Metazoa</taxon>
        <taxon>Chordata</taxon>
        <taxon>Craniata</taxon>
        <taxon>Vertebrata</taxon>
        <taxon>Euteleostomi</taxon>
        <taxon>Amphibia</taxon>
        <taxon>Batrachia</taxon>
        <taxon>Caudata</taxon>
        <taxon>Salamandroidea</taxon>
        <taxon>Salamandridae</taxon>
        <taxon>Pleurodelinae</taxon>
        <taxon>Pleurodeles</taxon>
    </lineage>
</organism>
<reference evidence="2" key="1">
    <citation type="journal article" date="2022" name="bioRxiv">
        <title>Sequencing and chromosome-scale assembly of the giantPleurodeles waltlgenome.</title>
        <authorList>
            <person name="Brown T."/>
            <person name="Elewa A."/>
            <person name="Iarovenko S."/>
            <person name="Subramanian E."/>
            <person name="Araus A.J."/>
            <person name="Petzold A."/>
            <person name="Susuki M."/>
            <person name="Suzuki K.-i.T."/>
            <person name="Hayashi T."/>
            <person name="Toyoda A."/>
            <person name="Oliveira C."/>
            <person name="Osipova E."/>
            <person name="Leigh N.D."/>
            <person name="Simon A."/>
            <person name="Yun M.H."/>
        </authorList>
    </citation>
    <scope>NUCLEOTIDE SEQUENCE</scope>
    <source>
        <strain evidence="2">20211129_DDA</strain>
        <tissue evidence="2">Liver</tissue>
    </source>
</reference>
<evidence type="ECO:0000313" key="3">
    <source>
        <dbReference type="Proteomes" id="UP001066276"/>
    </source>
</evidence>
<feature type="region of interest" description="Disordered" evidence="1">
    <location>
        <begin position="1"/>
        <end position="20"/>
    </location>
</feature>
<dbReference type="AlphaFoldDB" id="A0AAV7WNL5"/>
<proteinExistence type="predicted"/>
<gene>
    <name evidence="2" type="ORF">NDU88_001441</name>
</gene>
<feature type="region of interest" description="Disordered" evidence="1">
    <location>
        <begin position="43"/>
        <end position="118"/>
    </location>
</feature>
<dbReference type="EMBL" id="JANPWB010000001">
    <property type="protein sequence ID" value="KAJ1213810.1"/>
    <property type="molecule type" value="Genomic_DNA"/>
</dbReference>